<evidence type="ECO:0000256" key="3">
    <source>
        <dbReference type="ARBA" id="ARBA00022723"/>
    </source>
</evidence>
<sequence length="131" mass="15004">MIFLDTDTISYYFAGNNKIKEKIIETMDTGEQICLTAINVYEVLKGLKWRNNKNKEEQFNEFLQNIRVYTLDDGSISNAADIYADLRRNGITIGDADILIAGIVINNNGTLITNNTQHYQGIKKLRLKNWI</sequence>
<dbReference type="eggNOG" id="COG1487">
    <property type="taxonomic scope" value="Bacteria"/>
</dbReference>
<reference evidence="8" key="1">
    <citation type="submission" date="2009-12" db="EMBL/GenBank/DDBJ databases">
        <title>Complete sequence of Treponema azotonutricium strain ZAS-9.</title>
        <authorList>
            <person name="Tetu S.G."/>
            <person name="Matson E."/>
            <person name="Ren Q."/>
            <person name="Seshadri R."/>
            <person name="Elbourne L."/>
            <person name="Hassan K.A."/>
            <person name="Durkin A."/>
            <person name="Radune D."/>
            <person name="Mohamoud Y."/>
            <person name="Shay R."/>
            <person name="Jin S."/>
            <person name="Zhang X."/>
            <person name="Lucey K."/>
            <person name="Ballor N.R."/>
            <person name="Ottesen E."/>
            <person name="Rosenthal R."/>
            <person name="Allen A."/>
            <person name="Leadbetter J.R."/>
            <person name="Paulsen I.T."/>
        </authorList>
    </citation>
    <scope>NUCLEOTIDE SEQUENCE [LARGE SCALE GENOMIC DNA]</scope>
    <source>
        <strain evidence="8">ATCC BAA-888 / DSM 13862 / ZAS-9</strain>
    </source>
</reference>
<dbReference type="Gene3D" id="3.40.50.1010">
    <property type="entry name" value="5'-nuclease"/>
    <property type="match status" value="1"/>
</dbReference>
<dbReference type="AlphaFoldDB" id="F5YCN9"/>
<evidence type="ECO:0000256" key="4">
    <source>
        <dbReference type="ARBA" id="ARBA00022801"/>
    </source>
</evidence>
<dbReference type="CDD" id="cd18744">
    <property type="entry name" value="PIN_VapC4-5_FitB-like"/>
    <property type="match status" value="1"/>
</dbReference>
<dbReference type="EMBL" id="CP001841">
    <property type="protein sequence ID" value="AEF80247.1"/>
    <property type="molecule type" value="Genomic_DNA"/>
</dbReference>
<dbReference type="RefSeq" id="WP_015710310.1">
    <property type="nucleotide sequence ID" value="NC_015577.1"/>
</dbReference>
<keyword evidence="3" id="KW-0479">Metal-binding</keyword>
<dbReference type="InterPro" id="IPR002716">
    <property type="entry name" value="PIN_dom"/>
</dbReference>
<dbReference type="Proteomes" id="UP000009222">
    <property type="component" value="Chromosome"/>
</dbReference>
<accession>F5YCN9</accession>
<dbReference type="PANTHER" id="PTHR42740:SF1">
    <property type="entry name" value="RIBONUCLEASE VAPC3"/>
    <property type="match status" value="1"/>
</dbReference>
<dbReference type="STRING" id="545695.TREAZ_1714"/>
<organism evidence="7 8">
    <name type="scientific">Leadbettera azotonutricia (strain ATCC BAA-888 / DSM 13862 / ZAS-9)</name>
    <name type="common">Treponema azotonutricium</name>
    <dbReference type="NCBI Taxonomy" id="545695"/>
    <lineage>
        <taxon>Bacteria</taxon>
        <taxon>Pseudomonadati</taxon>
        <taxon>Spirochaetota</taxon>
        <taxon>Spirochaetia</taxon>
        <taxon>Spirochaetales</taxon>
        <taxon>Breznakiellaceae</taxon>
        <taxon>Leadbettera</taxon>
    </lineage>
</organism>
<feature type="domain" description="PIN" evidence="6">
    <location>
        <begin position="2"/>
        <end position="119"/>
    </location>
</feature>
<evidence type="ECO:0000313" key="8">
    <source>
        <dbReference type="Proteomes" id="UP000009222"/>
    </source>
</evidence>
<keyword evidence="4" id="KW-0378">Hydrolase</keyword>
<evidence type="ECO:0000256" key="5">
    <source>
        <dbReference type="ARBA" id="ARBA00022842"/>
    </source>
</evidence>
<protein>
    <submittedName>
        <fullName evidence="7">PilT protein domain protein</fullName>
    </submittedName>
</protein>
<evidence type="ECO:0000313" key="7">
    <source>
        <dbReference type="EMBL" id="AEF80247.1"/>
    </source>
</evidence>
<gene>
    <name evidence="7" type="ordered locus">TREAZ_1714</name>
</gene>
<keyword evidence="1" id="KW-1277">Toxin-antitoxin system</keyword>
<keyword evidence="8" id="KW-1185">Reference proteome</keyword>
<dbReference type="InterPro" id="IPR051749">
    <property type="entry name" value="PINc/VapC_TA_RNase"/>
</dbReference>
<proteinExistence type="predicted"/>
<dbReference type="GO" id="GO:0016787">
    <property type="term" value="F:hydrolase activity"/>
    <property type="evidence" value="ECO:0007669"/>
    <property type="project" value="UniProtKB-KW"/>
</dbReference>
<evidence type="ECO:0000256" key="1">
    <source>
        <dbReference type="ARBA" id="ARBA00022649"/>
    </source>
</evidence>
<dbReference type="KEGG" id="taz:TREAZ_1714"/>
<dbReference type="GO" id="GO:0046872">
    <property type="term" value="F:metal ion binding"/>
    <property type="evidence" value="ECO:0007669"/>
    <property type="project" value="UniProtKB-KW"/>
</dbReference>
<dbReference type="Pfam" id="PF01850">
    <property type="entry name" value="PIN"/>
    <property type="match status" value="1"/>
</dbReference>
<dbReference type="HOGENOM" id="CLU_118482_3_1_12"/>
<dbReference type="InParanoid" id="F5YCN9"/>
<reference evidence="7 8" key="2">
    <citation type="journal article" date="2011" name="ISME J.">
        <title>RNA-seq reveals cooperative metabolic interactions between two termite-gut spirochete species in co-culture.</title>
        <authorList>
            <person name="Rosenthal A.Z."/>
            <person name="Matson E.G."/>
            <person name="Eldar A."/>
            <person name="Leadbetter J.R."/>
        </authorList>
    </citation>
    <scope>NUCLEOTIDE SEQUENCE [LARGE SCALE GENOMIC DNA]</scope>
    <source>
        <strain evidence="8">ATCC BAA-888 / DSM 13862 / ZAS-9</strain>
    </source>
</reference>
<dbReference type="InterPro" id="IPR029060">
    <property type="entry name" value="PIN-like_dom_sf"/>
</dbReference>
<evidence type="ECO:0000256" key="2">
    <source>
        <dbReference type="ARBA" id="ARBA00022722"/>
    </source>
</evidence>
<keyword evidence="5" id="KW-0460">Magnesium</keyword>
<keyword evidence="2" id="KW-0540">Nuclease</keyword>
<name>F5YCN9_LEAAZ</name>
<evidence type="ECO:0000259" key="6">
    <source>
        <dbReference type="Pfam" id="PF01850"/>
    </source>
</evidence>
<dbReference type="GO" id="GO:0004540">
    <property type="term" value="F:RNA nuclease activity"/>
    <property type="evidence" value="ECO:0007669"/>
    <property type="project" value="TreeGrafter"/>
</dbReference>
<dbReference type="PANTHER" id="PTHR42740">
    <property type="entry name" value="RIBONUCLEASE VAPC3"/>
    <property type="match status" value="1"/>
</dbReference>
<dbReference type="OrthoDB" id="9796690at2"/>
<dbReference type="SUPFAM" id="SSF88723">
    <property type="entry name" value="PIN domain-like"/>
    <property type="match status" value="1"/>
</dbReference>